<evidence type="ECO:0000313" key="1">
    <source>
        <dbReference type="EMBL" id="VFR02095.1"/>
    </source>
</evidence>
<keyword evidence="2" id="KW-1185">Reference proteome</keyword>
<dbReference type="SUPFAM" id="SSF111388">
    <property type="entry name" value="Pollen allergen ole e 6"/>
    <property type="match status" value="1"/>
</dbReference>
<dbReference type="EMBL" id="OOIL02006792">
    <property type="protein sequence ID" value="VFR02095.1"/>
    <property type="molecule type" value="Genomic_DNA"/>
</dbReference>
<dbReference type="OrthoDB" id="1869791at2759"/>
<reference evidence="1 2" key="1">
    <citation type="submission" date="2018-04" db="EMBL/GenBank/DDBJ databases">
        <authorList>
            <person name="Vogel A."/>
        </authorList>
    </citation>
    <scope>NUCLEOTIDE SEQUENCE [LARGE SCALE GENOMIC DNA]</scope>
</reference>
<name>A0A484NQA3_9ASTE</name>
<dbReference type="Pfam" id="PF09253">
    <property type="entry name" value="Ole_e_6"/>
    <property type="match status" value="1"/>
</dbReference>
<dbReference type="InterPro" id="IPR015333">
    <property type="entry name" value="Pollen_allergen_ole-e-6"/>
</dbReference>
<dbReference type="InterPro" id="IPR036466">
    <property type="entry name" value="Pollen_allergen_ole-e-6_sf"/>
</dbReference>
<organism evidence="1 2">
    <name type="scientific">Cuscuta campestris</name>
    <dbReference type="NCBI Taxonomy" id="132261"/>
    <lineage>
        <taxon>Eukaryota</taxon>
        <taxon>Viridiplantae</taxon>
        <taxon>Streptophyta</taxon>
        <taxon>Embryophyta</taxon>
        <taxon>Tracheophyta</taxon>
        <taxon>Spermatophyta</taxon>
        <taxon>Magnoliopsida</taxon>
        <taxon>eudicotyledons</taxon>
        <taxon>Gunneridae</taxon>
        <taxon>Pentapetalae</taxon>
        <taxon>asterids</taxon>
        <taxon>lamiids</taxon>
        <taxon>Solanales</taxon>
        <taxon>Convolvulaceae</taxon>
        <taxon>Cuscuteae</taxon>
        <taxon>Cuscuta</taxon>
        <taxon>Cuscuta subgen. Grammica</taxon>
        <taxon>Cuscuta sect. Cleistogrammica</taxon>
    </lineage>
</organism>
<dbReference type="PANTHER" id="PTHR35632">
    <property type="entry name" value="MAJOR POLLEN ALLERGEN OLE E 6-LIKE"/>
    <property type="match status" value="1"/>
</dbReference>
<protein>
    <submittedName>
        <fullName evidence="1">Uncharacterized protein</fullName>
    </submittedName>
</protein>
<dbReference type="Proteomes" id="UP000595140">
    <property type="component" value="Unassembled WGS sequence"/>
</dbReference>
<dbReference type="PANTHER" id="PTHR35632:SF1">
    <property type="entry name" value="MAJOR POLLEN ALLERGEN OLE E 6-LIKE"/>
    <property type="match status" value="1"/>
</dbReference>
<proteinExistence type="predicted"/>
<gene>
    <name evidence="1" type="ORF">CCAM_LOCUS43870</name>
</gene>
<accession>A0A484NQA3</accession>
<evidence type="ECO:0000313" key="2">
    <source>
        <dbReference type="Proteomes" id="UP000595140"/>
    </source>
</evidence>
<sequence length="106" mass="11484">MCSQALVRRTSTNVFVLVTLFQKLAVLLFPEKVVAVFLGCLFVLSAMQGGVQVAEAAGSPVYRECFDTCLNDCMKGGRGYTDCEMKCDTECGAKEFNAKLKAEPGN</sequence>
<dbReference type="Gene3D" id="1.10.287.720">
    <property type="entry name" value="Pollen allergen ole e 6"/>
    <property type="match status" value="1"/>
</dbReference>
<dbReference type="AlphaFoldDB" id="A0A484NQA3"/>